<dbReference type="RefSeq" id="WP_184995280.1">
    <property type="nucleotide sequence ID" value="NZ_BOMK01000024.1"/>
</dbReference>
<accession>A0A7W7MRT3</accession>
<feature type="domain" description="HTH lysR-type" evidence="5">
    <location>
        <begin position="1"/>
        <end position="58"/>
    </location>
</feature>
<dbReference type="PANTHER" id="PTHR30126">
    <property type="entry name" value="HTH-TYPE TRANSCRIPTIONAL REGULATOR"/>
    <property type="match status" value="1"/>
</dbReference>
<sequence length="299" mass="31549">MTPIRLQTFLAIVECGSARAAAQRLSVTESAVSASLAALHREVGVVLFERSGRGLRLTEGGEVFAGYARRILGLLDESVAAARRGVDAERGRLRIGAVTTAGEALIPGLLASFRERYPQVEVTLDIGVRDRVAALLADHRLDLVIGGRPGAGQVTRATRANSMVVVAAPGAEHDLATVNWLLREAGSGTRDATLALLQRMQIDPPLLTLGSVGAVVSSAALGLGITLVSTDAVEAHLRAGTLRRIPAPGTPLSRPWHAVTTAAPTATTELFLRHLTQPRHAGELVFRVARSHPPTRPRG</sequence>
<reference evidence="6 7" key="1">
    <citation type="submission" date="2020-08" db="EMBL/GenBank/DDBJ databases">
        <title>Sequencing the genomes of 1000 actinobacteria strains.</title>
        <authorList>
            <person name="Klenk H.-P."/>
        </authorList>
    </citation>
    <scope>NUCLEOTIDE SEQUENCE [LARGE SCALE GENOMIC DNA]</scope>
    <source>
        <strain evidence="6 7">DSM 43149</strain>
    </source>
</reference>
<keyword evidence="3 6" id="KW-0238">DNA-binding</keyword>
<evidence type="ECO:0000256" key="4">
    <source>
        <dbReference type="ARBA" id="ARBA00023163"/>
    </source>
</evidence>
<dbReference type="EMBL" id="JACHNH010000001">
    <property type="protein sequence ID" value="MBB4764047.1"/>
    <property type="molecule type" value="Genomic_DNA"/>
</dbReference>
<evidence type="ECO:0000259" key="5">
    <source>
        <dbReference type="PROSITE" id="PS50931"/>
    </source>
</evidence>
<dbReference type="Pfam" id="PF00126">
    <property type="entry name" value="HTH_1"/>
    <property type="match status" value="1"/>
</dbReference>
<name>A0A7W7MRT3_9ACTN</name>
<comment type="similarity">
    <text evidence="1">Belongs to the LysR transcriptional regulatory family.</text>
</comment>
<dbReference type="InterPro" id="IPR005119">
    <property type="entry name" value="LysR_subst-bd"/>
</dbReference>
<organism evidence="6 7">
    <name type="scientific">Actinoplanes digitatis</name>
    <dbReference type="NCBI Taxonomy" id="1868"/>
    <lineage>
        <taxon>Bacteria</taxon>
        <taxon>Bacillati</taxon>
        <taxon>Actinomycetota</taxon>
        <taxon>Actinomycetes</taxon>
        <taxon>Micromonosporales</taxon>
        <taxon>Micromonosporaceae</taxon>
        <taxon>Actinoplanes</taxon>
    </lineage>
</organism>
<dbReference type="Pfam" id="PF03466">
    <property type="entry name" value="LysR_substrate"/>
    <property type="match status" value="1"/>
</dbReference>
<dbReference type="GO" id="GO:0000976">
    <property type="term" value="F:transcription cis-regulatory region binding"/>
    <property type="evidence" value="ECO:0007669"/>
    <property type="project" value="TreeGrafter"/>
</dbReference>
<dbReference type="InterPro" id="IPR036388">
    <property type="entry name" value="WH-like_DNA-bd_sf"/>
</dbReference>
<evidence type="ECO:0000256" key="1">
    <source>
        <dbReference type="ARBA" id="ARBA00009437"/>
    </source>
</evidence>
<proteinExistence type="inferred from homology"/>
<dbReference type="PROSITE" id="PS50931">
    <property type="entry name" value="HTH_LYSR"/>
    <property type="match status" value="1"/>
</dbReference>
<dbReference type="Gene3D" id="3.40.190.10">
    <property type="entry name" value="Periplasmic binding protein-like II"/>
    <property type="match status" value="2"/>
</dbReference>
<evidence type="ECO:0000313" key="7">
    <source>
        <dbReference type="Proteomes" id="UP000578112"/>
    </source>
</evidence>
<dbReference type="PANTHER" id="PTHR30126:SF39">
    <property type="entry name" value="HTH-TYPE TRANSCRIPTIONAL REGULATOR CYSL"/>
    <property type="match status" value="1"/>
</dbReference>
<keyword evidence="7" id="KW-1185">Reference proteome</keyword>
<dbReference type="Proteomes" id="UP000578112">
    <property type="component" value="Unassembled WGS sequence"/>
</dbReference>
<dbReference type="InterPro" id="IPR036390">
    <property type="entry name" value="WH_DNA-bd_sf"/>
</dbReference>
<dbReference type="InterPro" id="IPR000847">
    <property type="entry name" value="LysR_HTH_N"/>
</dbReference>
<dbReference type="GO" id="GO:0003700">
    <property type="term" value="F:DNA-binding transcription factor activity"/>
    <property type="evidence" value="ECO:0007669"/>
    <property type="project" value="InterPro"/>
</dbReference>
<dbReference type="Gene3D" id="1.10.10.10">
    <property type="entry name" value="Winged helix-like DNA-binding domain superfamily/Winged helix DNA-binding domain"/>
    <property type="match status" value="1"/>
</dbReference>
<gene>
    <name evidence="6" type="ORF">BJ971_004603</name>
</gene>
<evidence type="ECO:0000256" key="2">
    <source>
        <dbReference type="ARBA" id="ARBA00023015"/>
    </source>
</evidence>
<keyword evidence="4" id="KW-0804">Transcription</keyword>
<protein>
    <submittedName>
        <fullName evidence="6">DNA-binding transcriptional LysR family regulator</fullName>
    </submittedName>
</protein>
<dbReference type="AlphaFoldDB" id="A0A7W7MRT3"/>
<dbReference type="SUPFAM" id="SSF53850">
    <property type="entry name" value="Periplasmic binding protein-like II"/>
    <property type="match status" value="1"/>
</dbReference>
<dbReference type="SUPFAM" id="SSF46785">
    <property type="entry name" value="Winged helix' DNA-binding domain"/>
    <property type="match status" value="1"/>
</dbReference>
<keyword evidence="2" id="KW-0805">Transcription regulation</keyword>
<comment type="caution">
    <text evidence="6">The sequence shown here is derived from an EMBL/GenBank/DDBJ whole genome shotgun (WGS) entry which is preliminary data.</text>
</comment>
<evidence type="ECO:0000256" key="3">
    <source>
        <dbReference type="ARBA" id="ARBA00023125"/>
    </source>
</evidence>
<evidence type="ECO:0000313" key="6">
    <source>
        <dbReference type="EMBL" id="MBB4764047.1"/>
    </source>
</evidence>